<evidence type="ECO:0000256" key="10">
    <source>
        <dbReference type="PIRSR" id="PIRSR000388-3"/>
    </source>
</evidence>
<dbReference type="OrthoDB" id="9781789at2"/>
<dbReference type="PATRIC" id="fig|162209.4.peg.2409"/>
<dbReference type="KEGG" id="pnp:IJ22_22640"/>
<dbReference type="GO" id="GO:0000287">
    <property type="term" value="F:magnesium ion binding"/>
    <property type="evidence" value="ECO:0007669"/>
    <property type="project" value="TreeGrafter"/>
</dbReference>
<keyword evidence="5 7" id="KW-0808">Transferase</keyword>
<feature type="binding site" evidence="7 10">
    <location>
        <position position="48"/>
    </location>
    <ligand>
        <name>Mg(2+)</name>
        <dbReference type="ChEBI" id="CHEBI:18420"/>
    </ligand>
</feature>
<evidence type="ECO:0000256" key="6">
    <source>
        <dbReference type="ARBA" id="ARBA00056497"/>
    </source>
</evidence>
<dbReference type="PANTHER" id="PTHR20881">
    <property type="entry name" value="3-METHYL-2-OXOBUTANOATE HYDROXYMETHYLTRANSFERASE"/>
    <property type="match status" value="1"/>
</dbReference>
<dbReference type="InterPro" id="IPR003700">
    <property type="entry name" value="Pantoate_hydroxy_MeTrfase"/>
</dbReference>
<dbReference type="NCBIfam" id="NF001452">
    <property type="entry name" value="PRK00311.1"/>
    <property type="match status" value="1"/>
</dbReference>
<dbReference type="GO" id="GO:0032259">
    <property type="term" value="P:methylation"/>
    <property type="evidence" value="ECO:0007669"/>
    <property type="project" value="UniProtKB-KW"/>
</dbReference>
<dbReference type="InterPro" id="IPR015813">
    <property type="entry name" value="Pyrv/PenolPyrv_kinase-like_dom"/>
</dbReference>
<comment type="similarity">
    <text evidence="2 7">Belongs to the PanB family.</text>
</comment>
<dbReference type="GO" id="GO:0005737">
    <property type="term" value="C:cytoplasm"/>
    <property type="evidence" value="ECO:0007669"/>
    <property type="project" value="UniProtKB-SubCell"/>
</dbReference>
<comment type="function">
    <text evidence="6 7">Catalyzes the reversible reaction in which hydroxymethyl group from 5,10-methylenetetrahydrofolate is transferred onto alpha-ketoisovalerate to form ketopantoate.</text>
</comment>
<evidence type="ECO:0000313" key="11">
    <source>
        <dbReference type="EMBL" id="ALS22638.1"/>
    </source>
</evidence>
<comment type="pathway">
    <text evidence="1 7">Cofactor biosynthesis; (R)-pantothenate biosynthesis; (R)-pantoate from 3-methyl-2-oxobutanoate: step 1/2.</text>
</comment>
<dbReference type="InterPro" id="IPR040442">
    <property type="entry name" value="Pyrv_kinase-like_dom_sf"/>
</dbReference>
<evidence type="ECO:0000256" key="7">
    <source>
        <dbReference type="HAMAP-Rule" id="MF_00156"/>
    </source>
</evidence>
<dbReference type="FunFam" id="3.20.20.60:FF:000003">
    <property type="entry name" value="3-methyl-2-oxobutanoate hydroxymethyltransferase"/>
    <property type="match status" value="1"/>
</dbReference>
<dbReference type="CDD" id="cd06557">
    <property type="entry name" value="KPHMT-like"/>
    <property type="match status" value="1"/>
</dbReference>
<evidence type="ECO:0000256" key="5">
    <source>
        <dbReference type="ARBA" id="ARBA00022679"/>
    </source>
</evidence>
<dbReference type="EMBL" id="CP013652">
    <property type="protein sequence ID" value="ALS22638.1"/>
    <property type="molecule type" value="Genomic_DNA"/>
</dbReference>
<feature type="binding site" evidence="7 10">
    <location>
        <position position="87"/>
    </location>
    <ligand>
        <name>Mg(2+)</name>
        <dbReference type="ChEBI" id="CHEBI:18420"/>
    </ligand>
</feature>
<proteinExistence type="inferred from homology"/>
<dbReference type="PANTHER" id="PTHR20881:SF0">
    <property type="entry name" value="3-METHYL-2-OXOBUTANOATE HYDROXYMETHYLTRANSFERASE"/>
    <property type="match status" value="1"/>
</dbReference>
<keyword evidence="12" id="KW-1185">Reference proteome</keyword>
<dbReference type="HAMAP" id="MF_00156">
    <property type="entry name" value="PanB"/>
    <property type="match status" value="1"/>
</dbReference>
<comment type="cofactor">
    <cofactor evidence="7 10">
        <name>Mg(2+)</name>
        <dbReference type="ChEBI" id="CHEBI:18420"/>
    </cofactor>
    <text evidence="7 10">Binds 1 Mg(2+) ion per subunit.</text>
</comment>
<name>A0A0U2W858_9BACL</name>
<gene>
    <name evidence="7" type="primary">panB</name>
    <name evidence="11" type="ORF">IJ22_22640</name>
</gene>
<dbReference type="PIRSF" id="PIRSF000388">
    <property type="entry name" value="Pantoate_hydroxy_MeTrfase"/>
    <property type="match status" value="1"/>
</dbReference>
<comment type="catalytic activity">
    <reaction evidence="7">
        <text>(6R)-5,10-methylene-5,6,7,8-tetrahydrofolate + 3-methyl-2-oxobutanoate + H2O = 2-dehydropantoate + (6S)-5,6,7,8-tetrahydrofolate</text>
        <dbReference type="Rhea" id="RHEA:11824"/>
        <dbReference type="ChEBI" id="CHEBI:11561"/>
        <dbReference type="ChEBI" id="CHEBI:11851"/>
        <dbReference type="ChEBI" id="CHEBI:15377"/>
        <dbReference type="ChEBI" id="CHEBI:15636"/>
        <dbReference type="ChEBI" id="CHEBI:57453"/>
        <dbReference type="EC" id="2.1.2.11"/>
    </reaction>
</comment>
<evidence type="ECO:0000256" key="3">
    <source>
        <dbReference type="ARBA" id="ARBA00011424"/>
    </source>
</evidence>
<dbReference type="SUPFAM" id="SSF51621">
    <property type="entry name" value="Phosphoenolpyruvate/pyruvate domain"/>
    <property type="match status" value="1"/>
</dbReference>
<evidence type="ECO:0000256" key="4">
    <source>
        <dbReference type="ARBA" id="ARBA00022655"/>
    </source>
</evidence>
<evidence type="ECO:0000256" key="2">
    <source>
        <dbReference type="ARBA" id="ARBA00008676"/>
    </source>
</evidence>
<keyword evidence="7 10" id="KW-0479">Metal-binding</keyword>
<sequence length="288" mass="31176">METRKPITTAKLQKMKQDRVPISMMTAYDYPSAMLAEQAGIDMILVGDSLGNVVLGYDSTIPVTLNDMIYHSKAVTRAVKTTFVVTDLPFMTYHGSIDETLKNAARLMQEGHSKAVKMEGGTEIVPAVKALVQAGIPVMGHIGLTPQSIHQIGGYKIQGKTPAAAQKLMDDAKALEEAGVFAIVLELVTDQLAAHVTEQLSIPTIGIGAGASCDGQVLVFHDLLGYGGELHPKRFVKQYASIGELIRSGIRQYVDEVKGRRFPAQEHTFRMEEEFAASLYGSAASPRS</sequence>
<dbReference type="GO" id="GO:0003864">
    <property type="term" value="F:3-methyl-2-oxobutanoate hydroxymethyltransferase activity"/>
    <property type="evidence" value="ECO:0007669"/>
    <property type="project" value="UniProtKB-UniRule"/>
</dbReference>
<feature type="binding site" evidence="7 9">
    <location>
        <position position="117"/>
    </location>
    <ligand>
        <name>3-methyl-2-oxobutanoate</name>
        <dbReference type="ChEBI" id="CHEBI:11851"/>
    </ligand>
</feature>
<dbReference type="Gene3D" id="3.20.20.60">
    <property type="entry name" value="Phosphoenolpyruvate-binding domains"/>
    <property type="match status" value="1"/>
</dbReference>
<dbReference type="EC" id="2.1.2.11" evidence="7"/>
<organism evidence="11 12">
    <name type="scientific">Paenibacillus naphthalenovorans</name>
    <dbReference type="NCBI Taxonomy" id="162209"/>
    <lineage>
        <taxon>Bacteria</taxon>
        <taxon>Bacillati</taxon>
        <taxon>Bacillota</taxon>
        <taxon>Bacilli</taxon>
        <taxon>Bacillales</taxon>
        <taxon>Paenibacillaceae</taxon>
        <taxon>Paenibacillus</taxon>
    </lineage>
</organism>
<dbReference type="Pfam" id="PF02548">
    <property type="entry name" value="Pantoate_transf"/>
    <property type="match status" value="1"/>
</dbReference>
<dbReference type="UniPathway" id="UPA00028">
    <property type="reaction ID" value="UER00003"/>
</dbReference>
<keyword evidence="4 7" id="KW-0566">Pantothenate biosynthesis</keyword>
<evidence type="ECO:0000256" key="8">
    <source>
        <dbReference type="PIRSR" id="PIRSR000388-1"/>
    </source>
</evidence>
<feature type="binding site" evidence="7 10">
    <location>
        <position position="119"/>
    </location>
    <ligand>
        <name>Mg(2+)</name>
        <dbReference type="ChEBI" id="CHEBI:18420"/>
    </ligand>
</feature>
<dbReference type="RefSeq" id="WP_062408837.1">
    <property type="nucleotide sequence ID" value="NZ_BJCS01000001.1"/>
</dbReference>
<keyword evidence="7 10" id="KW-0460">Magnesium</keyword>
<dbReference type="GO" id="GO:0008168">
    <property type="term" value="F:methyltransferase activity"/>
    <property type="evidence" value="ECO:0007669"/>
    <property type="project" value="UniProtKB-KW"/>
</dbReference>
<evidence type="ECO:0000256" key="1">
    <source>
        <dbReference type="ARBA" id="ARBA00005033"/>
    </source>
</evidence>
<feature type="binding site" evidence="7 9">
    <location>
        <begin position="48"/>
        <end position="49"/>
    </location>
    <ligand>
        <name>3-methyl-2-oxobutanoate</name>
        <dbReference type="ChEBI" id="CHEBI:11851"/>
    </ligand>
</feature>
<feature type="binding site" evidence="7 9">
    <location>
        <position position="87"/>
    </location>
    <ligand>
        <name>3-methyl-2-oxobutanoate</name>
        <dbReference type="ChEBI" id="CHEBI:11851"/>
    </ligand>
</feature>
<keyword evidence="11" id="KW-0489">Methyltransferase</keyword>
<comment type="subcellular location">
    <subcellularLocation>
        <location evidence="7">Cytoplasm</location>
    </subcellularLocation>
</comment>
<protein>
    <recommendedName>
        <fullName evidence="7">3-methyl-2-oxobutanoate hydroxymethyltransferase</fullName>
        <ecNumber evidence="7">2.1.2.11</ecNumber>
    </recommendedName>
    <alternativeName>
        <fullName evidence="7">Ketopantoate hydroxymethyltransferase</fullName>
        <shortName evidence="7">KPHMT</shortName>
    </alternativeName>
</protein>
<evidence type="ECO:0000256" key="9">
    <source>
        <dbReference type="PIRSR" id="PIRSR000388-2"/>
    </source>
</evidence>
<dbReference type="STRING" id="162209.IJ22_22640"/>
<keyword evidence="7" id="KW-0963">Cytoplasm</keyword>
<dbReference type="GO" id="GO:0015940">
    <property type="term" value="P:pantothenate biosynthetic process"/>
    <property type="evidence" value="ECO:0007669"/>
    <property type="project" value="UniProtKB-UniRule"/>
</dbReference>
<dbReference type="NCBIfam" id="TIGR00222">
    <property type="entry name" value="panB"/>
    <property type="match status" value="1"/>
</dbReference>
<comment type="subunit">
    <text evidence="3 7">Homodecamer; pentamer of dimers.</text>
</comment>
<feature type="active site" description="Proton acceptor" evidence="7 8">
    <location>
        <position position="186"/>
    </location>
</feature>
<dbReference type="Proteomes" id="UP000061660">
    <property type="component" value="Chromosome"/>
</dbReference>
<reference evidence="12" key="1">
    <citation type="submission" date="2015-12" db="EMBL/GenBank/DDBJ databases">
        <title>Complete genome sequences of two moderately thermophilic Paenibacillus species.</title>
        <authorList>
            <person name="Butler R.III."/>
            <person name="Wang J."/>
            <person name="Stark B.C."/>
            <person name="Pombert J.-F."/>
        </authorList>
    </citation>
    <scope>NUCLEOTIDE SEQUENCE [LARGE SCALE GENOMIC DNA]</scope>
    <source>
        <strain evidence="12">32O-Y</strain>
    </source>
</reference>
<reference evidence="11 12" key="2">
    <citation type="journal article" date="2016" name="Genome Announc.">
        <title>Complete Genome Sequences of Two Interactive Moderate Thermophiles, Paenibacillus napthalenovorans 32O-Y and Paenibacillus sp. 32O-W.</title>
        <authorList>
            <person name="Butler R.R.III."/>
            <person name="Wang J."/>
            <person name="Stark B.C."/>
            <person name="Pombert J.F."/>
        </authorList>
    </citation>
    <scope>NUCLEOTIDE SEQUENCE [LARGE SCALE GENOMIC DNA]</scope>
    <source>
        <strain evidence="11 12">32O-Y</strain>
    </source>
</reference>
<dbReference type="AlphaFoldDB" id="A0A0U2W858"/>
<evidence type="ECO:0000313" key="12">
    <source>
        <dbReference type="Proteomes" id="UP000061660"/>
    </source>
</evidence>
<accession>A0A0U2W858</accession>